<sequence length="106" mass="11997">MTSSNRLIGSQGVNFERPMNQHLHYTSLSSRTTDDWEVVSTLPSLESHVKPDWRPPFDIEASKSHSTQFEPANSIQLVPVTQPFLEWYFAIGLVAFIAVITIHSLD</sequence>
<evidence type="ECO:0000256" key="1">
    <source>
        <dbReference type="SAM" id="Phobius"/>
    </source>
</evidence>
<proteinExistence type="predicted"/>
<evidence type="ECO:0000313" key="2">
    <source>
        <dbReference type="EMBL" id="KIM58893.1"/>
    </source>
</evidence>
<gene>
    <name evidence="2" type="ORF">SCLCIDRAFT_1049922</name>
</gene>
<dbReference type="InParanoid" id="A0A0C2ZAI6"/>
<dbReference type="EMBL" id="KN822080">
    <property type="protein sequence ID" value="KIM58893.1"/>
    <property type="molecule type" value="Genomic_DNA"/>
</dbReference>
<keyword evidence="1" id="KW-0812">Transmembrane</keyword>
<dbReference type="Proteomes" id="UP000053989">
    <property type="component" value="Unassembled WGS sequence"/>
</dbReference>
<keyword evidence="1" id="KW-0472">Membrane</keyword>
<evidence type="ECO:0000313" key="3">
    <source>
        <dbReference type="Proteomes" id="UP000053989"/>
    </source>
</evidence>
<keyword evidence="3" id="KW-1185">Reference proteome</keyword>
<organism evidence="2 3">
    <name type="scientific">Scleroderma citrinum Foug A</name>
    <dbReference type="NCBI Taxonomy" id="1036808"/>
    <lineage>
        <taxon>Eukaryota</taxon>
        <taxon>Fungi</taxon>
        <taxon>Dikarya</taxon>
        <taxon>Basidiomycota</taxon>
        <taxon>Agaricomycotina</taxon>
        <taxon>Agaricomycetes</taxon>
        <taxon>Agaricomycetidae</taxon>
        <taxon>Boletales</taxon>
        <taxon>Sclerodermatineae</taxon>
        <taxon>Sclerodermataceae</taxon>
        <taxon>Scleroderma</taxon>
    </lineage>
</organism>
<dbReference type="HOGENOM" id="CLU_2224779_0_0_1"/>
<feature type="transmembrane region" description="Helical" evidence="1">
    <location>
        <begin position="87"/>
        <end position="105"/>
    </location>
</feature>
<protein>
    <submittedName>
        <fullName evidence="2">Uncharacterized protein</fullName>
    </submittedName>
</protein>
<reference evidence="3" key="2">
    <citation type="submission" date="2015-01" db="EMBL/GenBank/DDBJ databases">
        <title>Evolutionary Origins and Diversification of the Mycorrhizal Mutualists.</title>
        <authorList>
            <consortium name="DOE Joint Genome Institute"/>
            <consortium name="Mycorrhizal Genomics Consortium"/>
            <person name="Kohler A."/>
            <person name="Kuo A."/>
            <person name="Nagy L.G."/>
            <person name="Floudas D."/>
            <person name="Copeland A."/>
            <person name="Barry K.W."/>
            <person name="Cichocki N."/>
            <person name="Veneault-Fourrey C."/>
            <person name="LaButti K."/>
            <person name="Lindquist E.A."/>
            <person name="Lipzen A."/>
            <person name="Lundell T."/>
            <person name="Morin E."/>
            <person name="Murat C."/>
            <person name="Riley R."/>
            <person name="Ohm R."/>
            <person name="Sun H."/>
            <person name="Tunlid A."/>
            <person name="Henrissat B."/>
            <person name="Grigoriev I.V."/>
            <person name="Hibbett D.S."/>
            <person name="Martin F."/>
        </authorList>
    </citation>
    <scope>NUCLEOTIDE SEQUENCE [LARGE SCALE GENOMIC DNA]</scope>
    <source>
        <strain evidence="3">Foug A</strain>
    </source>
</reference>
<reference evidence="2 3" key="1">
    <citation type="submission" date="2014-04" db="EMBL/GenBank/DDBJ databases">
        <authorList>
            <consortium name="DOE Joint Genome Institute"/>
            <person name="Kuo A."/>
            <person name="Kohler A."/>
            <person name="Nagy L.G."/>
            <person name="Floudas D."/>
            <person name="Copeland A."/>
            <person name="Barry K.W."/>
            <person name="Cichocki N."/>
            <person name="Veneault-Fourrey C."/>
            <person name="LaButti K."/>
            <person name="Lindquist E.A."/>
            <person name="Lipzen A."/>
            <person name="Lundell T."/>
            <person name="Morin E."/>
            <person name="Murat C."/>
            <person name="Sun H."/>
            <person name="Tunlid A."/>
            <person name="Henrissat B."/>
            <person name="Grigoriev I.V."/>
            <person name="Hibbett D.S."/>
            <person name="Martin F."/>
            <person name="Nordberg H.P."/>
            <person name="Cantor M.N."/>
            <person name="Hua S.X."/>
        </authorList>
    </citation>
    <scope>NUCLEOTIDE SEQUENCE [LARGE SCALE GENOMIC DNA]</scope>
    <source>
        <strain evidence="2 3">Foug A</strain>
    </source>
</reference>
<dbReference type="AlphaFoldDB" id="A0A0C2ZAI6"/>
<keyword evidence="1" id="KW-1133">Transmembrane helix</keyword>
<accession>A0A0C2ZAI6</accession>
<name>A0A0C2ZAI6_9AGAM</name>